<sequence length="201" mass="21915">MSVKGKKRGRPAANDPAQRSALSAEHILTTAKSLMREQGKMPSIRALAGALDVDAMAIYYYFKNKQALQTAICQSLIEEIYHPVTPPHHDDWQLHLHALCVSYLTLLGTYAGLLDTFLSMPDGGPAHVFIDRFEQIIAPLGLSGSDATDALHLLVDYLHGFAHAQSCAISSPSHDDPSVATLSIAMIEGPFNLYCKMLTQL</sequence>
<dbReference type="STRING" id="754436.JCM19237_5896"/>
<dbReference type="SUPFAM" id="SSF46689">
    <property type="entry name" value="Homeodomain-like"/>
    <property type="match status" value="1"/>
</dbReference>
<dbReference type="AlphaFoldDB" id="A0A090QLA5"/>
<evidence type="ECO:0000259" key="6">
    <source>
        <dbReference type="PROSITE" id="PS50977"/>
    </source>
</evidence>
<proteinExistence type="predicted"/>
<name>A0A090QLA5_9GAMM</name>
<dbReference type="Gene3D" id="1.10.357.10">
    <property type="entry name" value="Tetracycline Repressor, domain 2"/>
    <property type="match status" value="1"/>
</dbReference>
<dbReference type="PROSITE" id="PS50977">
    <property type="entry name" value="HTH_TETR_2"/>
    <property type="match status" value="1"/>
</dbReference>
<gene>
    <name evidence="7" type="ORF">JCM19237_5896</name>
</gene>
<dbReference type="EMBL" id="BBMN01000001">
    <property type="protein sequence ID" value="GAL03003.1"/>
    <property type="molecule type" value="Genomic_DNA"/>
</dbReference>
<dbReference type="eggNOG" id="COG1309">
    <property type="taxonomic scope" value="Bacteria"/>
</dbReference>
<feature type="compositionally biased region" description="Basic residues" evidence="5">
    <location>
        <begin position="1"/>
        <end position="10"/>
    </location>
</feature>
<dbReference type="InterPro" id="IPR001647">
    <property type="entry name" value="HTH_TetR"/>
</dbReference>
<accession>A0A090QLA5</accession>
<keyword evidence="1" id="KW-0805">Transcription regulation</keyword>
<evidence type="ECO:0000256" key="3">
    <source>
        <dbReference type="ARBA" id="ARBA00023163"/>
    </source>
</evidence>
<feature type="DNA-binding region" description="H-T-H motif" evidence="4">
    <location>
        <begin position="43"/>
        <end position="62"/>
    </location>
</feature>
<dbReference type="Pfam" id="PF00440">
    <property type="entry name" value="TetR_N"/>
    <property type="match status" value="1"/>
</dbReference>
<evidence type="ECO:0000256" key="5">
    <source>
        <dbReference type="SAM" id="MobiDB-lite"/>
    </source>
</evidence>
<evidence type="ECO:0000256" key="4">
    <source>
        <dbReference type="PROSITE-ProRule" id="PRU00335"/>
    </source>
</evidence>
<dbReference type="PRINTS" id="PR00455">
    <property type="entry name" value="HTHTETR"/>
</dbReference>
<feature type="domain" description="HTH tetR-type" evidence="6">
    <location>
        <begin position="21"/>
        <end position="80"/>
    </location>
</feature>
<dbReference type="GO" id="GO:0003677">
    <property type="term" value="F:DNA binding"/>
    <property type="evidence" value="ECO:0007669"/>
    <property type="project" value="UniProtKB-UniRule"/>
</dbReference>
<dbReference type="InterPro" id="IPR009057">
    <property type="entry name" value="Homeodomain-like_sf"/>
</dbReference>
<comment type="caution">
    <text evidence="7">The sequence shown here is derived from an EMBL/GenBank/DDBJ whole genome shotgun (WGS) entry which is preliminary data.</text>
</comment>
<keyword evidence="2 4" id="KW-0238">DNA-binding</keyword>
<organism evidence="7 8">
    <name type="scientific">Photobacterium aphoticum</name>
    <dbReference type="NCBI Taxonomy" id="754436"/>
    <lineage>
        <taxon>Bacteria</taxon>
        <taxon>Pseudomonadati</taxon>
        <taxon>Pseudomonadota</taxon>
        <taxon>Gammaproteobacteria</taxon>
        <taxon>Vibrionales</taxon>
        <taxon>Vibrionaceae</taxon>
        <taxon>Photobacterium</taxon>
    </lineage>
</organism>
<evidence type="ECO:0000313" key="8">
    <source>
        <dbReference type="Proteomes" id="UP000029227"/>
    </source>
</evidence>
<feature type="region of interest" description="Disordered" evidence="5">
    <location>
        <begin position="1"/>
        <end position="20"/>
    </location>
</feature>
<protein>
    <submittedName>
        <fullName evidence="7">Transcriptional regulator TetR family</fullName>
    </submittedName>
</protein>
<dbReference type="GO" id="GO:0045892">
    <property type="term" value="P:negative regulation of DNA-templated transcription"/>
    <property type="evidence" value="ECO:0007669"/>
    <property type="project" value="InterPro"/>
</dbReference>
<keyword evidence="3" id="KW-0804">Transcription</keyword>
<dbReference type="SUPFAM" id="SSF48498">
    <property type="entry name" value="Tetracyclin repressor-like, C-terminal domain"/>
    <property type="match status" value="1"/>
</dbReference>
<dbReference type="InterPro" id="IPR004111">
    <property type="entry name" value="Repressor_TetR_C"/>
</dbReference>
<dbReference type="InterPro" id="IPR036271">
    <property type="entry name" value="Tet_transcr_reg_TetR-rel_C_sf"/>
</dbReference>
<dbReference type="Pfam" id="PF02909">
    <property type="entry name" value="TetR_C_1"/>
    <property type="match status" value="1"/>
</dbReference>
<evidence type="ECO:0000256" key="2">
    <source>
        <dbReference type="ARBA" id="ARBA00023125"/>
    </source>
</evidence>
<evidence type="ECO:0000256" key="1">
    <source>
        <dbReference type="ARBA" id="ARBA00023015"/>
    </source>
</evidence>
<evidence type="ECO:0000313" key="7">
    <source>
        <dbReference type="EMBL" id="GAL03003.1"/>
    </source>
</evidence>
<reference evidence="7 8" key="1">
    <citation type="journal article" date="2014" name="Genome Announc.">
        <title>Draft Genome Sequences of Two Vibrionaceae Species, Vibrio ponticus C121 and Photobacterium aphoticum C119, Isolated as Coral Reef Microbiota.</title>
        <authorList>
            <person name="Al-saari N."/>
            <person name="Meirelles P.M."/>
            <person name="Mino S."/>
            <person name="Suda W."/>
            <person name="Oshima K."/>
            <person name="Hattori M."/>
            <person name="Ohkuma M."/>
            <person name="Thompson F.L."/>
            <person name="Gomez-Gil B."/>
            <person name="Sawabe T."/>
            <person name="Sawabe T."/>
        </authorList>
    </citation>
    <scope>NUCLEOTIDE SEQUENCE [LARGE SCALE GENOMIC DNA]</scope>
    <source>
        <strain evidence="7 8">JCM 19237</strain>
    </source>
</reference>
<dbReference type="Proteomes" id="UP000029227">
    <property type="component" value="Unassembled WGS sequence"/>
</dbReference>